<dbReference type="GO" id="GO:0019441">
    <property type="term" value="P:L-tryptophan catabolic process to kynurenine"/>
    <property type="evidence" value="ECO:0007669"/>
    <property type="project" value="InterPro"/>
</dbReference>
<dbReference type="PANTHER" id="PTHR34795">
    <property type="entry name" value="NEMATODE RESISTANCE PROTEIN-LIKE HSPRO1"/>
    <property type="match status" value="1"/>
</dbReference>
<dbReference type="InterPro" id="IPR038759">
    <property type="entry name" value="HSPRO1/HSPRO2"/>
</dbReference>
<comment type="caution">
    <text evidence="4">The sequence shown here is derived from an EMBL/GenBank/DDBJ whole genome shotgun (WGS) entry which is preliminary data.</text>
</comment>
<name>A0AAV3RR42_LITER</name>
<proteinExistence type="predicted"/>
<feature type="domain" description="Nematode resistance protein-like HSPRO1 N-terminal" evidence="3">
    <location>
        <begin position="1"/>
        <end position="190"/>
    </location>
</feature>
<feature type="domain" description="Hs1pro-1 C-terminal" evidence="2">
    <location>
        <begin position="195"/>
        <end position="451"/>
    </location>
</feature>
<evidence type="ECO:0000259" key="2">
    <source>
        <dbReference type="Pfam" id="PF07014"/>
    </source>
</evidence>
<dbReference type="PANTHER" id="PTHR34795:SF1">
    <property type="entry name" value="NEMATODE RESISTANCE PROTEIN-LIKE HSPRO1"/>
    <property type="match status" value="1"/>
</dbReference>
<accession>A0AAV3RR42</accession>
<evidence type="ECO:0000256" key="1">
    <source>
        <dbReference type="SAM" id="MobiDB-lite"/>
    </source>
</evidence>
<dbReference type="InterPro" id="IPR009869">
    <property type="entry name" value="HSPRO1_N"/>
</dbReference>
<dbReference type="InterPro" id="IPR009743">
    <property type="entry name" value="Hs1pro-1_C"/>
</dbReference>
<reference evidence="4 5" key="1">
    <citation type="submission" date="2024-01" db="EMBL/GenBank/DDBJ databases">
        <title>The complete chloroplast genome sequence of Lithospermum erythrorhizon: insights into the phylogenetic relationship among Boraginaceae species and the maternal lineages of purple gromwells.</title>
        <authorList>
            <person name="Okada T."/>
            <person name="Watanabe K."/>
        </authorList>
    </citation>
    <scope>NUCLEOTIDE SEQUENCE [LARGE SCALE GENOMIC DNA]</scope>
</reference>
<dbReference type="AlphaFoldDB" id="A0AAV3RR42"/>
<dbReference type="EMBL" id="BAABME010010761">
    <property type="protein sequence ID" value="GAA0181745.1"/>
    <property type="molecule type" value="Genomic_DNA"/>
</dbReference>
<feature type="compositionally biased region" description="Low complexity" evidence="1">
    <location>
        <begin position="10"/>
        <end position="22"/>
    </location>
</feature>
<dbReference type="GO" id="GO:0020037">
    <property type="term" value="F:heme binding"/>
    <property type="evidence" value="ECO:0007669"/>
    <property type="project" value="InterPro"/>
</dbReference>
<dbReference type="InterPro" id="IPR037217">
    <property type="entry name" value="Trp/Indoleamine_2_3_dOase-like"/>
</dbReference>
<organism evidence="4 5">
    <name type="scientific">Lithospermum erythrorhizon</name>
    <name type="common">Purple gromwell</name>
    <name type="synonym">Lithospermum officinale var. erythrorhizon</name>
    <dbReference type="NCBI Taxonomy" id="34254"/>
    <lineage>
        <taxon>Eukaryota</taxon>
        <taxon>Viridiplantae</taxon>
        <taxon>Streptophyta</taxon>
        <taxon>Embryophyta</taxon>
        <taxon>Tracheophyta</taxon>
        <taxon>Spermatophyta</taxon>
        <taxon>Magnoliopsida</taxon>
        <taxon>eudicotyledons</taxon>
        <taxon>Gunneridae</taxon>
        <taxon>Pentapetalae</taxon>
        <taxon>asterids</taxon>
        <taxon>lamiids</taxon>
        <taxon>Boraginales</taxon>
        <taxon>Boraginaceae</taxon>
        <taxon>Boraginoideae</taxon>
        <taxon>Lithospermeae</taxon>
        <taxon>Lithospermum</taxon>
    </lineage>
</organism>
<dbReference type="SUPFAM" id="SSF140959">
    <property type="entry name" value="Indolic compounds 2,3-dioxygenase-like"/>
    <property type="match status" value="1"/>
</dbReference>
<dbReference type="GO" id="GO:0046872">
    <property type="term" value="F:metal ion binding"/>
    <property type="evidence" value="ECO:0007669"/>
    <property type="project" value="InterPro"/>
</dbReference>
<dbReference type="Pfam" id="PF07014">
    <property type="entry name" value="Hs1pro-1_C"/>
    <property type="match status" value="1"/>
</dbReference>
<keyword evidence="5" id="KW-1185">Reference proteome</keyword>
<evidence type="ECO:0000313" key="4">
    <source>
        <dbReference type="EMBL" id="GAA0181745.1"/>
    </source>
</evidence>
<protein>
    <recommendedName>
        <fullName evidence="6">Nematode resistance protein-like HSPRO2</fullName>
    </recommendedName>
</protein>
<feature type="region of interest" description="Disordered" evidence="1">
    <location>
        <begin position="1"/>
        <end position="35"/>
    </location>
</feature>
<sequence>MVDVDRKTNMKMSNNISNKSPKLSTKPEFSIPPPSTVRAAELEPASDSACSAYEQYINLSKLKKLWESNEFPGWTNESLLKPALQGLELTFRFVSTAMFDPRPYTNRKEWKKRLESLAMTQVEIIAMLSEEIEQKVNQTSPNELKNVKSKTLESTPIIIESRISEASLLPRLATWEKTEDIAQKVYYTMEREMLNLPFSLGLGEPNTSRKPSLDYDLICKPLSLHALKQNTIISQNYEDQTLHTIHQLLETWIHVSKMVLEKLVTIISSKDFEKASSFCWLLEKIWKLLSDIEETHLLMDPGDFLRLKNQLSIKAVAEAELFCFRSRGLIEITKMSKDLRHKVPEILEVAVDPMGGPRIQEAAMRLYRRKEGCERIHLLQALQAVEMAVKKFYYSYKQLLVIVMGSLEATANKGVGNPDSSGDLLDQIIFEPTYYPSLDAAKTFLGYYWSHKSGIWSRGSHNQLS</sequence>
<dbReference type="GO" id="GO:0006952">
    <property type="term" value="P:defense response"/>
    <property type="evidence" value="ECO:0007669"/>
    <property type="project" value="InterPro"/>
</dbReference>
<dbReference type="Pfam" id="PF07231">
    <property type="entry name" value="Hs1pro-1_N"/>
    <property type="match status" value="1"/>
</dbReference>
<evidence type="ECO:0000259" key="3">
    <source>
        <dbReference type="Pfam" id="PF07231"/>
    </source>
</evidence>
<evidence type="ECO:0008006" key="6">
    <source>
        <dbReference type="Google" id="ProtNLM"/>
    </source>
</evidence>
<evidence type="ECO:0000313" key="5">
    <source>
        <dbReference type="Proteomes" id="UP001454036"/>
    </source>
</evidence>
<gene>
    <name evidence="4" type="ORF">LIER_30279</name>
</gene>
<dbReference type="Proteomes" id="UP001454036">
    <property type="component" value="Unassembled WGS sequence"/>
</dbReference>